<comment type="caution">
    <text evidence="2">The sequence shown here is derived from an EMBL/GenBank/DDBJ whole genome shotgun (WGS) entry which is preliminary data.</text>
</comment>
<keyword evidence="3" id="KW-1185">Reference proteome</keyword>
<dbReference type="GO" id="GO:0032259">
    <property type="term" value="P:methylation"/>
    <property type="evidence" value="ECO:0007669"/>
    <property type="project" value="UniProtKB-KW"/>
</dbReference>
<dbReference type="SUPFAM" id="SSF53335">
    <property type="entry name" value="S-adenosyl-L-methionine-dependent methyltransferases"/>
    <property type="match status" value="1"/>
</dbReference>
<feature type="domain" description="Methyltransferase" evidence="1">
    <location>
        <begin position="42"/>
        <end position="131"/>
    </location>
</feature>
<evidence type="ECO:0000313" key="3">
    <source>
        <dbReference type="Proteomes" id="UP000292003"/>
    </source>
</evidence>
<dbReference type="Pfam" id="PF13649">
    <property type="entry name" value="Methyltransf_25"/>
    <property type="match status" value="1"/>
</dbReference>
<evidence type="ECO:0000259" key="1">
    <source>
        <dbReference type="Pfam" id="PF13649"/>
    </source>
</evidence>
<dbReference type="InterPro" id="IPR041698">
    <property type="entry name" value="Methyltransf_25"/>
</dbReference>
<dbReference type="Proteomes" id="UP000292003">
    <property type="component" value="Unassembled WGS sequence"/>
</dbReference>
<protein>
    <submittedName>
        <fullName evidence="2">Class I SAM-dependent methyltransferase</fullName>
    </submittedName>
</protein>
<proteinExistence type="predicted"/>
<dbReference type="OrthoDB" id="7273451at2"/>
<dbReference type="Gene3D" id="3.40.50.150">
    <property type="entry name" value="Vaccinia Virus protein VP39"/>
    <property type="match status" value="1"/>
</dbReference>
<dbReference type="GO" id="GO:0008168">
    <property type="term" value="F:methyltransferase activity"/>
    <property type="evidence" value="ECO:0007669"/>
    <property type="project" value="UniProtKB-KW"/>
</dbReference>
<keyword evidence="2" id="KW-0808">Transferase</keyword>
<gene>
    <name evidence="2" type="ORF">EWH70_25460</name>
</gene>
<evidence type="ECO:0000313" key="2">
    <source>
        <dbReference type="EMBL" id="RZQ61221.1"/>
    </source>
</evidence>
<accession>A0A4Q7J1E4</accession>
<dbReference type="RefSeq" id="WP_130478035.1">
    <property type="nucleotide sequence ID" value="NZ_SFCC01000013.1"/>
</dbReference>
<dbReference type="AlphaFoldDB" id="A0A4Q7J1E4"/>
<organism evidence="2 3">
    <name type="scientific">Amycolatopsis suaedae</name>
    <dbReference type="NCBI Taxonomy" id="2510978"/>
    <lineage>
        <taxon>Bacteria</taxon>
        <taxon>Bacillati</taxon>
        <taxon>Actinomycetota</taxon>
        <taxon>Actinomycetes</taxon>
        <taxon>Pseudonocardiales</taxon>
        <taxon>Pseudonocardiaceae</taxon>
        <taxon>Amycolatopsis</taxon>
    </lineage>
</organism>
<dbReference type="EMBL" id="SFCC01000013">
    <property type="protein sequence ID" value="RZQ61221.1"/>
    <property type="molecule type" value="Genomic_DNA"/>
</dbReference>
<sequence>MSGFSPDWLALREPADAAARADDLAGLLRDNVGEPDRAVIRDLGCGTGSMGRWLRERWPGARHWILQDRDPGLLALAGASMTGQGVTVETRLGDLTGLRPADLEGTSAVTASALLDLLTTSEVEALAATCVAAGVPALFTLSVTGRVDLDPADPLDAEFEAAFNAHQRRETGGRHLLGPDAVEAATVAFRRRGAEVVTRPSPWRLGPDQAALTAEWLRGWVGAACEQEPALAEAGERYLRGRLAAGVRVTVGHADLLALPGAAA</sequence>
<name>A0A4Q7J1E4_9PSEU</name>
<keyword evidence="2" id="KW-0489">Methyltransferase</keyword>
<dbReference type="InterPro" id="IPR029063">
    <property type="entry name" value="SAM-dependent_MTases_sf"/>
</dbReference>
<reference evidence="2 3" key="1">
    <citation type="submission" date="2019-02" db="EMBL/GenBank/DDBJ databases">
        <title>Draft genome sequence of Amycolatopsis sp. 8-3EHSu isolated from roots of Suaeda maritima.</title>
        <authorList>
            <person name="Duangmal K."/>
            <person name="Chantavorakit T."/>
        </authorList>
    </citation>
    <scope>NUCLEOTIDE SEQUENCE [LARGE SCALE GENOMIC DNA]</scope>
    <source>
        <strain evidence="2 3">8-3EHSu</strain>
    </source>
</reference>